<gene>
    <name evidence="2" type="ORF">Gotri_022442</name>
</gene>
<dbReference type="Pfam" id="PF26130">
    <property type="entry name" value="PB1-like"/>
    <property type="match status" value="1"/>
</dbReference>
<evidence type="ECO:0000313" key="3">
    <source>
        <dbReference type="Proteomes" id="UP000593568"/>
    </source>
</evidence>
<protein>
    <recommendedName>
        <fullName evidence="1">PB1-like domain-containing protein</fullName>
    </recommendedName>
</protein>
<organism evidence="2 3">
    <name type="scientific">Gossypium trilobum</name>
    <dbReference type="NCBI Taxonomy" id="34281"/>
    <lineage>
        <taxon>Eukaryota</taxon>
        <taxon>Viridiplantae</taxon>
        <taxon>Streptophyta</taxon>
        <taxon>Embryophyta</taxon>
        <taxon>Tracheophyta</taxon>
        <taxon>Spermatophyta</taxon>
        <taxon>Magnoliopsida</taxon>
        <taxon>eudicotyledons</taxon>
        <taxon>Gunneridae</taxon>
        <taxon>Pentapetalae</taxon>
        <taxon>rosids</taxon>
        <taxon>malvids</taxon>
        <taxon>Malvales</taxon>
        <taxon>Malvaceae</taxon>
        <taxon>Malvoideae</taxon>
        <taxon>Gossypium</taxon>
    </lineage>
</organism>
<proteinExistence type="predicted"/>
<name>A0A7J9DFW1_9ROSI</name>
<dbReference type="InterPro" id="IPR058594">
    <property type="entry name" value="PB1-like_dom_pln"/>
</dbReference>
<comment type="caution">
    <text evidence="2">The sequence shown here is derived from an EMBL/GenBank/DDBJ whole genome shotgun (WGS) entry which is preliminary data.</text>
</comment>
<dbReference type="AlphaFoldDB" id="A0A7J9DFW1"/>
<evidence type="ECO:0000259" key="1">
    <source>
        <dbReference type="Pfam" id="PF26130"/>
    </source>
</evidence>
<keyword evidence="3" id="KW-1185">Reference proteome</keyword>
<reference evidence="2 3" key="1">
    <citation type="journal article" date="2019" name="Genome Biol. Evol.">
        <title>Insights into the evolution of the New World diploid cottons (Gossypium, subgenus Houzingenia) based on genome sequencing.</title>
        <authorList>
            <person name="Grover C.E."/>
            <person name="Arick M.A. 2nd"/>
            <person name="Thrash A."/>
            <person name="Conover J.L."/>
            <person name="Sanders W.S."/>
            <person name="Peterson D.G."/>
            <person name="Frelichowski J.E."/>
            <person name="Scheffler J.A."/>
            <person name="Scheffler B.E."/>
            <person name="Wendel J.F."/>
        </authorList>
    </citation>
    <scope>NUCLEOTIDE SEQUENCE [LARGE SCALE GENOMIC DNA]</scope>
    <source>
        <strain evidence="2">8</strain>
        <tissue evidence="2">Leaf</tissue>
    </source>
</reference>
<dbReference type="EMBL" id="JABEZW010000002">
    <property type="protein sequence ID" value="MBA0759579.1"/>
    <property type="molecule type" value="Genomic_DNA"/>
</dbReference>
<accession>A0A7J9DFW1</accession>
<sequence>MSLEEKYYINLHIGGKFVCDPHLRYLGGKMVRLKEDPDTISYFELCKIVRDGLGFNTVQLIYFNVSGSRTL</sequence>
<feature type="domain" description="PB1-like" evidence="1">
    <location>
        <begin position="5"/>
        <end position="68"/>
    </location>
</feature>
<evidence type="ECO:0000313" key="2">
    <source>
        <dbReference type="EMBL" id="MBA0759579.1"/>
    </source>
</evidence>
<dbReference type="Proteomes" id="UP000593568">
    <property type="component" value="Unassembled WGS sequence"/>
</dbReference>